<dbReference type="GO" id="GO:0005524">
    <property type="term" value="F:ATP binding"/>
    <property type="evidence" value="ECO:0007669"/>
    <property type="project" value="UniProtKB-KW"/>
</dbReference>
<dbReference type="GO" id="GO:0035999">
    <property type="term" value="P:tetrahydrofolate interconversion"/>
    <property type="evidence" value="ECO:0007669"/>
    <property type="project" value="TreeGrafter"/>
</dbReference>
<dbReference type="SUPFAM" id="SSF100950">
    <property type="entry name" value="NagB/RpiA/CoA transferase-like"/>
    <property type="match status" value="1"/>
</dbReference>
<dbReference type="InterPro" id="IPR024185">
    <property type="entry name" value="FTHF_cligase-like_sf"/>
</dbReference>
<keyword evidence="4" id="KW-0460">Magnesium</keyword>
<dbReference type="GO" id="GO:0009396">
    <property type="term" value="P:folic acid-containing compound biosynthetic process"/>
    <property type="evidence" value="ECO:0007669"/>
    <property type="project" value="TreeGrafter"/>
</dbReference>
<comment type="catalytic activity">
    <reaction evidence="4">
        <text>(6S)-5-formyl-5,6,7,8-tetrahydrofolate + ATP = (6R)-5,10-methenyltetrahydrofolate + ADP + phosphate</text>
        <dbReference type="Rhea" id="RHEA:10488"/>
        <dbReference type="ChEBI" id="CHEBI:30616"/>
        <dbReference type="ChEBI" id="CHEBI:43474"/>
        <dbReference type="ChEBI" id="CHEBI:57455"/>
        <dbReference type="ChEBI" id="CHEBI:57457"/>
        <dbReference type="ChEBI" id="CHEBI:456216"/>
        <dbReference type="EC" id="6.3.3.2"/>
    </reaction>
</comment>
<evidence type="ECO:0000313" key="5">
    <source>
        <dbReference type="EMBL" id="CDG49027.1"/>
    </source>
</evidence>
<gene>
    <name evidence="5" type="primary">ygfA</name>
    <name evidence="5" type="ORF">SCTVLC_2384</name>
</gene>
<evidence type="ECO:0000256" key="3">
    <source>
        <dbReference type="ARBA" id="ARBA00022840"/>
    </source>
</evidence>
<evidence type="ECO:0000256" key="2">
    <source>
        <dbReference type="ARBA" id="ARBA00022741"/>
    </source>
</evidence>
<dbReference type="EMBL" id="FR904241">
    <property type="protein sequence ID" value="CDG49027.1"/>
    <property type="molecule type" value="Genomic_DNA"/>
</dbReference>
<comment type="cofactor">
    <cofactor evidence="4">
        <name>Mg(2+)</name>
        <dbReference type="ChEBI" id="CHEBI:18420"/>
    </cofactor>
</comment>
<dbReference type="InterPro" id="IPR037171">
    <property type="entry name" value="NagB/RpiA_transferase-like"/>
</dbReference>
<name>A0A068RDR5_9GAMM</name>
<evidence type="ECO:0000256" key="1">
    <source>
        <dbReference type="ARBA" id="ARBA00010638"/>
    </source>
</evidence>
<dbReference type="AlphaFoldDB" id="A0A068RDR5"/>
<dbReference type="EC" id="6.3.3.2" evidence="4"/>
<dbReference type="Gene3D" id="3.40.50.10420">
    <property type="entry name" value="NagB/RpiA/CoA transferase-like"/>
    <property type="match status" value="1"/>
</dbReference>
<dbReference type="PANTHER" id="PTHR23407">
    <property type="entry name" value="ATPASE INHIBITOR/5-FORMYLTETRAHYDROFOLATE CYCLO-LIGASE"/>
    <property type="match status" value="1"/>
</dbReference>
<dbReference type="GO" id="GO:0030272">
    <property type="term" value="F:5-formyltetrahydrofolate cyclo-ligase activity"/>
    <property type="evidence" value="ECO:0007669"/>
    <property type="project" value="UniProtKB-EC"/>
</dbReference>
<comment type="similarity">
    <text evidence="1 4">Belongs to the 5-formyltetrahydrofolate cyclo-ligase family.</text>
</comment>
<dbReference type="InterPro" id="IPR002698">
    <property type="entry name" value="FTHF_cligase"/>
</dbReference>
<dbReference type="GO" id="GO:0046872">
    <property type="term" value="F:metal ion binding"/>
    <property type="evidence" value="ECO:0007669"/>
    <property type="project" value="UniProtKB-KW"/>
</dbReference>
<dbReference type="NCBIfam" id="TIGR02727">
    <property type="entry name" value="MTHFS_bact"/>
    <property type="match status" value="1"/>
</dbReference>
<accession>A0A068RDR5</accession>
<keyword evidence="4" id="KW-0479">Metal-binding</keyword>
<reference evidence="5" key="2">
    <citation type="journal article" date="2014" name="Genome Biol. Evol.">
        <title>Settling down: the genome of Serratia symbiotica from the aphid Cinara tujafilina zooms in on the process of accommodation to a cooperative intracellular life.</title>
        <authorList>
            <person name="Manzano-Marin A."/>
            <person name="Latorre A."/>
        </authorList>
    </citation>
    <scope>NUCLEOTIDE SEQUENCE</scope>
    <source>
        <strain evidence="5">SCt-VLC</strain>
    </source>
</reference>
<reference evidence="5" key="1">
    <citation type="submission" date="2013-06" db="EMBL/GenBank/DDBJ databases">
        <authorList>
            <person name="Mazano-Marin A."/>
        </authorList>
    </citation>
    <scope>NUCLEOTIDE SEQUENCE</scope>
    <source>
        <strain evidence="5">SCt-VLC</strain>
    </source>
</reference>
<organism evidence="5">
    <name type="scientific">Serratia symbiotica SCt-VLC</name>
    <dbReference type="NCBI Taxonomy" id="1347341"/>
    <lineage>
        <taxon>Bacteria</taxon>
        <taxon>Pseudomonadati</taxon>
        <taxon>Pseudomonadota</taxon>
        <taxon>Gammaproteobacteria</taxon>
        <taxon>Enterobacterales</taxon>
        <taxon>Yersiniaceae</taxon>
        <taxon>Serratia</taxon>
        <taxon>Serratia symbiotica</taxon>
    </lineage>
</organism>
<sequence>MRREALRFRWHVHLEPWVQGLQPATASWRSLFLSGLCVLKPTLSKPDDIMPFQSHFLQQRQTIRQQIRRRRRDITSEQQHISAQKISERVTVHPRILAARSIAVFLPFDGELDTTALIERLWLSGKQIYLPVLHPFSTGYLLFLRYTPNTPLVCNRFNILEPQLELRGVLPLGELDVMLTPVVAFDDTGQRLGMGGGFYDRTLHHWRRGGPYPIGLAHDCQQVAQLTTEHWDIPLPEILTPTRSWAWPDSE</sequence>
<keyword evidence="2 4" id="KW-0547">Nucleotide-binding</keyword>
<keyword evidence="3 4" id="KW-0067">ATP-binding</keyword>
<evidence type="ECO:0000256" key="4">
    <source>
        <dbReference type="RuleBase" id="RU361279"/>
    </source>
</evidence>
<protein>
    <recommendedName>
        <fullName evidence="4">5-formyltetrahydrofolate cyclo-ligase</fullName>
        <ecNumber evidence="4">6.3.3.2</ecNumber>
    </recommendedName>
</protein>
<dbReference type="PANTHER" id="PTHR23407:SF1">
    <property type="entry name" value="5-FORMYLTETRAHYDROFOLATE CYCLO-LIGASE"/>
    <property type="match status" value="1"/>
</dbReference>
<proteinExistence type="inferred from homology"/>
<dbReference type="Pfam" id="PF01812">
    <property type="entry name" value="5-FTHF_cyc-lig"/>
    <property type="match status" value="1"/>
</dbReference>